<dbReference type="PIRSF" id="PIRSF500136">
    <property type="entry name" value="UDP_ManNAc_DH"/>
    <property type="match status" value="1"/>
</dbReference>
<evidence type="ECO:0000256" key="4">
    <source>
        <dbReference type="PIRNR" id="PIRNR000124"/>
    </source>
</evidence>
<dbReference type="Pfam" id="PF03721">
    <property type="entry name" value="UDPG_MGDP_dh_N"/>
    <property type="match status" value="1"/>
</dbReference>
<evidence type="ECO:0000256" key="2">
    <source>
        <dbReference type="ARBA" id="ARBA00023002"/>
    </source>
</evidence>
<organism evidence="6 7">
    <name type="scientific">Nocardia panacis</name>
    <dbReference type="NCBI Taxonomy" id="2340916"/>
    <lineage>
        <taxon>Bacteria</taxon>
        <taxon>Bacillati</taxon>
        <taxon>Actinomycetota</taxon>
        <taxon>Actinomycetes</taxon>
        <taxon>Mycobacteriales</taxon>
        <taxon>Nocardiaceae</taxon>
        <taxon>Nocardia</taxon>
    </lineage>
</organism>
<evidence type="ECO:0000256" key="1">
    <source>
        <dbReference type="ARBA" id="ARBA00006601"/>
    </source>
</evidence>
<dbReference type="InterPro" id="IPR036291">
    <property type="entry name" value="NAD(P)-bd_dom_sf"/>
</dbReference>
<keyword evidence="2" id="KW-0560">Oxidoreductase</keyword>
<dbReference type="RefSeq" id="WP_120038975.1">
    <property type="nucleotide sequence ID" value="NZ_QZFU01000014.1"/>
</dbReference>
<comment type="similarity">
    <text evidence="1 4">Belongs to the UDP-glucose/GDP-mannose dehydrogenase family.</text>
</comment>
<dbReference type="GO" id="GO:0016628">
    <property type="term" value="F:oxidoreductase activity, acting on the CH-CH group of donors, NAD or NADP as acceptor"/>
    <property type="evidence" value="ECO:0007669"/>
    <property type="project" value="InterPro"/>
</dbReference>
<dbReference type="GO" id="GO:0016616">
    <property type="term" value="F:oxidoreductase activity, acting on the CH-OH group of donors, NAD or NADP as acceptor"/>
    <property type="evidence" value="ECO:0007669"/>
    <property type="project" value="InterPro"/>
</dbReference>
<comment type="caution">
    <text evidence="6">The sequence shown here is derived from an EMBL/GenBank/DDBJ whole genome shotgun (WGS) entry which is preliminary data.</text>
</comment>
<dbReference type="Pfam" id="PF00984">
    <property type="entry name" value="UDPG_MGDP_dh"/>
    <property type="match status" value="1"/>
</dbReference>
<dbReference type="Proteomes" id="UP000266677">
    <property type="component" value="Unassembled WGS sequence"/>
</dbReference>
<dbReference type="Pfam" id="PF03720">
    <property type="entry name" value="UDPG_MGDP_dh_C"/>
    <property type="match status" value="1"/>
</dbReference>
<evidence type="ECO:0000256" key="3">
    <source>
        <dbReference type="ARBA" id="ARBA00023027"/>
    </source>
</evidence>
<dbReference type="SUPFAM" id="SSF52413">
    <property type="entry name" value="UDP-glucose/GDP-mannose dehydrogenase C-terminal domain"/>
    <property type="match status" value="1"/>
</dbReference>
<dbReference type="GO" id="GO:0051287">
    <property type="term" value="F:NAD binding"/>
    <property type="evidence" value="ECO:0007669"/>
    <property type="project" value="InterPro"/>
</dbReference>
<dbReference type="InterPro" id="IPR014026">
    <property type="entry name" value="UDP-Glc/GDP-Man_DH_dimer"/>
</dbReference>
<dbReference type="SUPFAM" id="SSF48179">
    <property type="entry name" value="6-phosphogluconate dehydrogenase C-terminal domain-like"/>
    <property type="match status" value="1"/>
</dbReference>
<feature type="domain" description="UDP-glucose/GDP-mannose dehydrogenase C-terminal" evidence="5">
    <location>
        <begin position="332"/>
        <end position="421"/>
    </location>
</feature>
<dbReference type="InterPro" id="IPR014027">
    <property type="entry name" value="UDP-Glc/GDP-Man_DH_C"/>
</dbReference>
<dbReference type="InterPro" id="IPR001732">
    <property type="entry name" value="UDP-Glc/GDP-Man_DH_N"/>
</dbReference>
<dbReference type="PANTHER" id="PTHR43491:SF2">
    <property type="entry name" value="UDP-N-ACETYL-D-MANNOSAMINE DEHYDROGENASE"/>
    <property type="match status" value="1"/>
</dbReference>
<dbReference type="InterPro" id="IPR036220">
    <property type="entry name" value="UDP-Glc/GDP-Man_DH_C_sf"/>
</dbReference>
<dbReference type="EMBL" id="QZFU01000014">
    <property type="protein sequence ID" value="RJO77998.1"/>
    <property type="molecule type" value="Genomic_DNA"/>
</dbReference>
<accession>A0A3A4KCL4</accession>
<dbReference type="InterPro" id="IPR028359">
    <property type="entry name" value="UDP_ManNAc/GlcNAc_DH"/>
</dbReference>
<gene>
    <name evidence="6" type="ORF">D5S18_06955</name>
</gene>
<sequence>MIDSEPNSTMEAVLVPRRVVVVGCGYVGLPTAMLAVVAGHHVTGFDLDRTRVEMLCRGESYIPDVPAALVRSGLDSGRFTASCDPVAPTEFDVAVIAVPTPVDADRPDPRLLERACATVARHVRRGSLVIVASTTYPGTTEDLLVPILEKSGLKVGRDFRVGYAPERIDPGAGSALRQWMSVPRIVAGIDSDSLDATKDFVASLVETVIPAPNIRTAELAKLIENTFRLVNVALVDELAGLAPAWGVGIGDALQLAATKPYGFMPFRPGVGAGGHCLPVDTRYLAWAAREASGTPALLVETALQINDATPTRIAQRILTILARLEHDRARVVVLGATYKRDVPDTRESAALKVVAALRRIGVEVAVVDPLLPDDPDIVPVLTAEMVASASLVAVLVAHSGIDYSLLGQAVHVFDACGVLDRAPNIECL</sequence>
<proteinExistence type="inferred from homology"/>
<dbReference type="NCBIfam" id="TIGR03026">
    <property type="entry name" value="NDP-sugDHase"/>
    <property type="match status" value="1"/>
</dbReference>
<dbReference type="InterPro" id="IPR008927">
    <property type="entry name" value="6-PGluconate_DH-like_C_sf"/>
</dbReference>
<evidence type="ECO:0000259" key="5">
    <source>
        <dbReference type="SMART" id="SM00984"/>
    </source>
</evidence>
<evidence type="ECO:0000313" key="6">
    <source>
        <dbReference type="EMBL" id="RJO77998.1"/>
    </source>
</evidence>
<protein>
    <submittedName>
        <fullName evidence="6">Nucleotide sugar dehydrogenase</fullName>
    </submittedName>
</protein>
<evidence type="ECO:0000313" key="7">
    <source>
        <dbReference type="Proteomes" id="UP000266677"/>
    </source>
</evidence>
<dbReference type="Gene3D" id="3.40.50.720">
    <property type="entry name" value="NAD(P)-binding Rossmann-like Domain"/>
    <property type="match status" value="2"/>
</dbReference>
<keyword evidence="7" id="KW-1185">Reference proteome</keyword>
<dbReference type="AlphaFoldDB" id="A0A3A4KCL4"/>
<dbReference type="SUPFAM" id="SSF51735">
    <property type="entry name" value="NAD(P)-binding Rossmann-fold domains"/>
    <property type="match status" value="1"/>
</dbReference>
<dbReference type="PIRSF" id="PIRSF000124">
    <property type="entry name" value="UDPglc_GDPman_dh"/>
    <property type="match status" value="1"/>
</dbReference>
<dbReference type="PANTHER" id="PTHR43491">
    <property type="entry name" value="UDP-N-ACETYL-D-MANNOSAMINE DEHYDROGENASE"/>
    <property type="match status" value="1"/>
</dbReference>
<dbReference type="GO" id="GO:0000271">
    <property type="term" value="P:polysaccharide biosynthetic process"/>
    <property type="evidence" value="ECO:0007669"/>
    <property type="project" value="InterPro"/>
</dbReference>
<name>A0A3A4KCL4_9NOCA</name>
<reference evidence="6 7" key="1">
    <citation type="submission" date="2018-09" db="EMBL/GenBank/DDBJ databases">
        <title>YIM PH21274 draft genome.</title>
        <authorList>
            <person name="Miao C."/>
        </authorList>
    </citation>
    <scope>NUCLEOTIDE SEQUENCE [LARGE SCALE GENOMIC DNA]</scope>
    <source>
        <strain evidence="6 7">YIM PH 21724</strain>
    </source>
</reference>
<dbReference type="InterPro" id="IPR017476">
    <property type="entry name" value="UDP-Glc/GDP-Man"/>
</dbReference>
<dbReference type="OrthoDB" id="5193947at2"/>
<dbReference type="SMART" id="SM00984">
    <property type="entry name" value="UDPG_MGDP_dh_C"/>
    <property type="match status" value="1"/>
</dbReference>
<keyword evidence="3" id="KW-0520">NAD</keyword>